<proteinExistence type="predicted"/>
<dbReference type="EMBL" id="JANRMS010001411">
    <property type="protein sequence ID" value="KAJ3528420.1"/>
    <property type="molecule type" value="Genomic_DNA"/>
</dbReference>
<dbReference type="Proteomes" id="UP001148629">
    <property type="component" value="Unassembled WGS sequence"/>
</dbReference>
<keyword evidence="2" id="KW-1185">Reference proteome</keyword>
<sequence length="267" mass="29685">MTPIKEAIKDAISSGLIGRLPSLAANRLRIFIAGSAVRLINKTGFQVNRLWRAKRQRGGRRSRKDKRTDAIVGTLSYIVSVLGVVTSIYHRAGDPLALGSELSDIKRSLMTYQVELLELIFDSTAQPSLDGYLEDEAIPKLFFSPYLLSESHHLVSNPPTMYSLMHLPPDGRDHSSDMEPPPFLSSSQCSRVIPLPLLTNPTPAQWRLLHLIKFASRMLTIEHEREAYNKVVKLLERAGVAEAKPLGVKTRSNLAKAIIKGLKEKLG</sequence>
<reference evidence="1" key="1">
    <citation type="submission" date="2022-08" db="EMBL/GenBank/DDBJ databases">
        <title>Genome Sequence of Fusarium decemcellulare.</title>
        <authorList>
            <person name="Buettner E."/>
        </authorList>
    </citation>
    <scope>NUCLEOTIDE SEQUENCE</scope>
    <source>
        <strain evidence="1">Babe19</strain>
    </source>
</reference>
<evidence type="ECO:0000313" key="1">
    <source>
        <dbReference type="EMBL" id="KAJ3528420.1"/>
    </source>
</evidence>
<comment type="caution">
    <text evidence="1">The sequence shown here is derived from an EMBL/GenBank/DDBJ whole genome shotgun (WGS) entry which is preliminary data.</text>
</comment>
<accession>A0ACC1RZ87</accession>
<gene>
    <name evidence="1" type="ORF">NM208_g10207</name>
</gene>
<name>A0ACC1RZ87_9HYPO</name>
<evidence type="ECO:0000313" key="2">
    <source>
        <dbReference type="Proteomes" id="UP001148629"/>
    </source>
</evidence>
<organism evidence="1 2">
    <name type="scientific">Fusarium decemcellulare</name>
    <dbReference type="NCBI Taxonomy" id="57161"/>
    <lineage>
        <taxon>Eukaryota</taxon>
        <taxon>Fungi</taxon>
        <taxon>Dikarya</taxon>
        <taxon>Ascomycota</taxon>
        <taxon>Pezizomycotina</taxon>
        <taxon>Sordariomycetes</taxon>
        <taxon>Hypocreomycetidae</taxon>
        <taxon>Hypocreales</taxon>
        <taxon>Nectriaceae</taxon>
        <taxon>Fusarium</taxon>
        <taxon>Fusarium decemcellulare species complex</taxon>
    </lineage>
</organism>
<protein>
    <submittedName>
        <fullName evidence="1">Uncharacterized protein</fullName>
    </submittedName>
</protein>